<feature type="compositionally biased region" description="Low complexity" evidence="1">
    <location>
        <begin position="59"/>
        <end position="68"/>
    </location>
</feature>
<dbReference type="Proteomes" id="UP000324222">
    <property type="component" value="Unassembled WGS sequence"/>
</dbReference>
<reference evidence="2 3" key="1">
    <citation type="submission" date="2019-05" db="EMBL/GenBank/DDBJ databases">
        <title>Another draft genome of Portunus trituberculatus and its Hox gene families provides insights of decapod evolution.</title>
        <authorList>
            <person name="Jeong J.-H."/>
            <person name="Song I."/>
            <person name="Kim S."/>
            <person name="Choi T."/>
            <person name="Kim D."/>
            <person name="Ryu S."/>
            <person name="Kim W."/>
        </authorList>
    </citation>
    <scope>NUCLEOTIDE SEQUENCE [LARGE SCALE GENOMIC DNA]</scope>
    <source>
        <tissue evidence="2">Muscle</tissue>
    </source>
</reference>
<organism evidence="2 3">
    <name type="scientific">Portunus trituberculatus</name>
    <name type="common">Swimming crab</name>
    <name type="synonym">Neptunus trituberculatus</name>
    <dbReference type="NCBI Taxonomy" id="210409"/>
    <lineage>
        <taxon>Eukaryota</taxon>
        <taxon>Metazoa</taxon>
        <taxon>Ecdysozoa</taxon>
        <taxon>Arthropoda</taxon>
        <taxon>Crustacea</taxon>
        <taxon>Multicrustacea</taxon>
        <taxon>Malacostraca</taxon>
        <taxon>Eumalacostraca</taxon>
        <taxon>Eucarida</taxon>
        <taxon>Decapoda</taxon>
        <taxon>Pleocyemata</taxon>
        <taxon>Brachyura</taxon>
        <taxon>Eubrachyura</taxon>
        <taxon>Portunoidea</taxon>
        <taxon>Portunidae</taxon>
        <taxon>Portuninae</taxon>
        <taxon>Portunus</taxon>
    </lineage>
</organism>
<dbReference type="AlphaFoldDB" id="A0A5B7D4C8"/>
<dbReference type="EMBL" id="VSRR010000455">
    <property type="protein sequence ID" value="MPC15804.1"/>
    <property type="molecule type" value="Genomic_DNA"/>
</dbReference>
<protein>
    <submittedName>
        <fullName evidence="2">Uncharacterized protein</fullName>
    </submittedName>
</protein>
<accession>A0A5B7D4C8</accession>
<sequence length="91" mass="9917">MAPFMRVTCGCVPITSPSVPRPGHPQWMAERKFPRRREPPPSLSHVLAHSGRSSPPPTITHLTSSSLPPSSPRAIMPLKGFLNRASLCVLI</sequence>
<comment type="caution">
    <text evidence="2">The sequence shown here is derived from an EMBL/GenBank/DDBJ whole genome shotgun (WGS) entry which is preliminary data.</text>
</comment>
<proteinExistence type="predicted"/>
<name>A0A5B7D4C8_PORTR</name>
<feature type="compositionally biased region" description="Basic and acidic residues" evidence="1">
    <location>
        <begin position="29"/>
        <end position="39"/>
    </location>
</feature>
<keyword evidence="3" id="KW-1185">Reference proteome</keyword>
<evidence type="ECO:0000313" key="2">
    <source>
        <dbReference type="EMBL" id="MPC15804.1"/>
    </source>
</evidence>
<feature type="region of interest" description="Disordered" evidence="1">
    <location>
        <begin position="15"/>
        <end position="70"/>
    </location>
</feature>
<evidence type="ECO:0000313" key="3">
    <source>
        <dbReference type="Proteomes" id="UP000324222"/>
    </source>
</evidence>
<gene>
    <name evidence="2" type="ORF">E2C01_008607</name>
</gene>
<evidence type="ECO:0000256" key="1">
    <source>
        <dbReference type="SAM" id="MobiDB-lite"/>
    </source>
</evidence>